<dbReference type="PANTHER" id="PTHR42085">
    <property type="entry name" value="F-BOX DOMAIN-CONTAINING PROTEIN"/>
    <property type="match status" value="1"/>
</dbReference>
<evidence type="ECO:0000259" key="1">
    <source>
        <dbReference type="Pfam" id="PF24864"/>
    </source>
</evidence>
<evidence type="ECO:0000313" key="3">
    <source>
        <dbReference type="Proteomes" id="UP000184330"/>
    </source>
</evidence>
<dbReference type="AlphaFoldDB" id="A0A1L7WFZ5"/>
<keyword evidence="3" id="KW-1185">Reference proteome</keyword>
<feature type="domain" description="DUF7730" evidence="1">
    <location>
        <begin position="54"/>
        <end position="164"/>
    </location>
</feature>
<dbReference type="PANTHER" id="PTHR42085:SF8">
    <property type="entry name" value="F-BOX DOMAIN-CONTAINING PROTEIN"/>
    <property type="match status" value="1"/>
</dbReference>
<sequence>MSRVTNTEAESAADVQTSVTLHMALLPKRAQNAPDEPPQLASMTKTEALKRKITLFDLPLELRQMIYAHTLRVGKGFITIHQTSVRPARFEVRNCWEGPGVYYESRGRPLTRPTNLFTVLLVCKQIYEEAKYIFWETNIVSIKHHFAFMRSVERTLAPRIQHLRLYTQEDDPIVRLEGCYTPQNNLVYVLNCFKKAAEERTLKSITIVTFMQLADDGNNFMTCHKLGSRNFVRQLFGGLKNLFGANRCMENVKREWIFHSRENHSADQPMTLQFGKVVLLDKNLRNMEDAMGVKGKVTLTGFLESDLRRYHAMKRHAWDT</sequence>
<evidence type="ECO:0000313" key="2">
    <source>
        <dbReference type="EMBL" id="CZR51694.1"/>
    </source>
</evidence>
<gene>
    <name evidence="2" type="ORF">PAC_01571</name>
</gene>
<organism evidence="2 3">
    <name type="scientific">Phialocephala subalpina</name>
    <dbReference type="NCBI Taxonomy" id="576137"/>
    <lineage>
        <taxon>Eukaryota</taxon>
        <taxon>Fungi</taxon>
        <taxon>Dikarya</taxon>
        <taxon>Ascomycota</taxon>
        <taxon>Pezizomycotina</taxon>
        <taxon>Leotiomycetes</taxon>
        <taxon>Helotiales</taxon>
        <taxon>Mollisiaceae</taxon>
        <taxon>Phialocephala</taxon>
        <taxon>Phialocephala fortinii species complex</taxon>
    </lineage>
</organism>
<proteinExistence type="predicted"/>
<name>A0A1L7WFZ5_9HELO</name>
<reference evidence="2 3" key="1">
    <citation type="submission" date="2016-03" db="EMBL/GenBank/DDBJ databases">
        <authorList>
            <person name="Ploux O."/>
        </authorList>
    </citation>
    <scope>NUCLEOTIDE SEQUENCE [LARGE SCALE GENOMIC DNA]</scope>
    <source>
        <strain evidence="2 3">UAMH 11012</strain>
    </source>
</reference>
<dbReference type="Pfam" id="PF24864">
    <property type="entry name" value="DUF7730"/>
    <property type="match status" value="1"/>
</dbReference>
<dbReference type="InterPro" id="IPR056632">
    <property type="entry name" value="DUF7730"/>
</dbReference>
<protein>
    <recommendedName>
        <fullName evidence="1">DUF7730 domain-containing protein</fullName>
    </recommendedName>
</protein>
<dbReference type="InterPro" id="IPR038883">
    <property type="entry name" value="AN11006-like"/>
</dbReference>
<accession>A0A1L7WFZ5</accession>
<dbReference type="Proteomes" id="UP000184330">
    <property type="component" value="Unassembled WGS sequence"/>
</dbReference>
<dbReference type="OrthoDB" id="62952at2759"/>
<dbReference type="EMBL" id="FJOG01000002">
    <property type="protein sequence ID" value="CZR51694.1"/>
    <property type="molecule type" value="Genomic_DNA"/>
</dbReference>